<name>A0ABQ4PCP1_9GAMM</name>
<dbReference type="RefSeq" id="WP_220780907.1">
    <property type="nucleotide sequence ID" value="NZ_BPEY01000027.1"/>
</dbReference>
<gene>
    <name evidence="1" type="ORF">TUM4438_18550</name>
</gene>
<dbReference type="Proteomes" id="UP000887104">
    <property type="component" value="Unassembled WGS sequence"/>
</dbReference>
<comment type="caution">
    <text evidence="1">The sequence shown here is derived from an EMBL/GenBank/DDBJ whole genome shotgun (WGS) entry which is preliminary data.</text>
</comment>
<evidence type="ECO:0008006" key="3">
    <source>
        <dbReference type="Google" id="ProtNLM"/>
    </source>
</evidence>
<evidence type="ECO:0000313" key="1">
    <source>
        <dbReference type="EMBL" id="GIU45325.1"/>
    </source>
</evidence>
<keyword evidence="2" id="KW-1185">Reference proteome</keyword>
<evidence type="ECO:0000313" key="2">
    <source>
        <dbReference type="Proteomes" id="UP000887104"/>
    </source>
</evidence>
<dbReference type="EMBL" id="BPEY01000027">
    <property type="protein sequence ID" value="GIU45325.1"/>
    <property type="molecule type" value="Genomic_DNA"/>
</dbReference>
<reference evidence="1" key="1">
    <citation type="submission" date="2021-05" db="EMBL/GenBank/DDBJ databases">
        <title>Molecular characterization for Shewanella algae harboring chromosomal blaOXA-55-like strains isolated from clinical and environment sample.</title>
        <authorList>
            <person name="Ohama Y."/>
            <person name="Aoki K."/>
            <person name="Harada S."/>
            <person name="Moriya K."/>
            <person name="Ishii Y."/>
            <person name="Tateda K."/>
        </authorList>
    </citation>
    <scope>NUCLEOTIDE SEQUENCE</scope>
    <source>
        <strain evidence="1">JCM 11563</strain>
    </source>
</reference>
<organism evidence="1 2">
    <name type="scientific">Shewanella sairae</name>
    <dbReference type="NCBI Taxonomy" id="190310"/>
    <lineage>
        <taxon>Bacteria</taxon>
        <taxon>Pseudomonadati</taxon>
        <taxon>Pseudomonadota</taxon>
        <taxon>Gammaproteobacteria</taxon>
        <taxon>Alteromonadales</taxon>
        <taxon>Shewanellaceae</taxon>
        <taxon>Shewanella</taxon>
    </lineage>
</organism>
<proteinExistence type="predicted"/>
<accession>A0ABQ4PCP1</accession>
<sequence>MLSDSTAYFSIIHPFDAYLSPWDSAKPLPTAEQLNMLLPTSLQLISDVKALESDCLLQLRHLDDDAKTVVEFLKLQSRKIDMVLQHVMAKEQYEGTRYQGSHFGGSGFAIASPIALEVGQIFQVTLHIKEELIAILCIATVQSCKQKALESSTTQLLEATPYVCELSFRVIQENDVEQLVKASLSLQQKQLKLRQQAR</sequence>
<protein>
    <recommendedName>
        <fullName evidence="3">PilZ domain-containing protein</fullName>
    </recommendedName>
</protein>